<dbReference type="EMBL" id="WSSB01000006">
    <property type="protein sequence ID" value="MXR36885.1"/>
    <property type="molecule type" value="Genomic_DNA"/>
</dbReference>
<evidence type="ECO:0008006" key="3">
    <source>
        <dbReference type="Google" id="ProtNLM"/>
    </source>
</evidence>
<reference evidence="1 2" key="1">
    <citation type="submission" date="2019-12" db="EMBL/GenBank/DDBJ databases">
        <title>Neisseriaceae gen. nov. sp. Genome sequencing and assembly.</title>
        <authorList>
            <person name="Liu Z."/>
            <person name="Li A."/>
        </authorList>
    </citation>
    <scope>NUCLEOTIDE SEQUENCE [LARGE SCALE GENOMIC DNA]</scope>
    <source>
        <strain evidence="1 2">B2N2-7</strain>
    </source>
</reference>
<dbReference type="Proteomes" id="UP000467214">
    <property type="component" value="Unassembled WGS sequence"/>
</dbReference>
<comment type="caution">
    <text evidence="1">The sequence shown here is derived from an EMBL/GenBank/DDBJ whole genome shotgun (WGS) entry which is preliminary data.</text>
</comment>
<protein>
    <recommendedName>
        <fullName evidence="3">SIR2-like domain-containing protein</fullName>
    </recommendedName>
</protein>
<proteinExistence type="predicted"/>
<dbReference type="Pfam" id="PF13289">
    <property type="entry name" value="SIR2_2"/>
    <property type="match status" value="1"/>
</dbReference>
<gene>
    <name evidence="1" type="ORF">GQF02_07860</name>
</gene>
<accession>A0A845BKM4</accession>
<name>A0A845BKM4_9NEIS</name>
<organism evidence="1 2">
    <name type="scientific">Craterilacuibacter sinensis</name>
    <dbReference type="NCBI Taxonomy" id="2686017"/>
    <lineage>
        <taxon>Bacteria</taxon>
        <taxon>Pseudomonadati</taxon>
        <taxon>Pseudomonadota</taxon>
        <taxon>Betaproteobacteria</taxon>
        <taxon>Neisseriales</taxon>
        <taxon>Neisseriaceae</taxon>
        <taxon>Craterilacuibacter</taxon>
    </lineage>
</organism>
<dbReference type="AlphaFoldDB" id="A0A845BKM4"/>
<keyword evidence="2" id="KW-1185">Reference proteome</keyword>
<sequence>MITKQLQSANKPAYLFIGSGFSRRYINLETWGDLLKKFATKNYALYSGKSKGDLPAAAGYIAEDLFNEIYKNPELHKEFITQHEELISKDATNALKCKISSYLQGHVASNLDELLNNPEIATLSKANIDGIITTNWDCSLEKIFPKFTTFVGQEELLFKNTHGVGEIYKIHGSASNPDSLILTSEDYQRFSGSNAYIAAKLTTIFVEHPVIFIGYSISDKYLINILMEIAKSLGARRDKLSENLYFLRRQKDDESEHVMRSQMPLGDFSLPITQIVTNDYGKVFESLSAVDRKIPAHVLRMLREQIYEITNSSTPEKRVKLIDIDDEESLDGIDFIAGFAIKEKYEETISNVGLKGLSRDDLMRDIMFGEIESTPIDILKILVPSIRKGRTFVPMYKYLNSIGINSNSKFHNAGLG</sequence>
<evidence type="ECO:0000313" key="2">
    <source>
        <dbReference type="Proteomes" id="UP000467214"/>
    </source>
</evidence>
<evidence type="ECO:0000313" key="1">
    <source>
        <dbReference type="EMBL" id="MXR36885.1"/>
    </source>
</evidence>
<dbReference type="RefSeq" id="WP_160796182.1">
    <property type="nucleotide sequence ID" value="NZ_WSSB01000006.1"/>
</dbReference>